<organism evidence="2 3">
    <name type="scientific">Rhamnusium bicolor</name>
    <dbReference type="NCBI Taxonomy" id="1586634"/>
    <lineage>
        <taxon>Eukaryota</taxon>
        <taxon>Metazoa</taxon>
        <taxon>Ecdysozoa</taxon>
        <taxon>Arthropoda</taxon>
        <taxon>Hexapoda</taxon>
        <taxon>Insecta</taxon>
        <taxon>Pterygota</taxon>
        <taxon>Neoptera</taxon>
        <taxon>Endopterygota</taxon>
        <taxon>Coleoptera</taxon>
        <taxon>Polyphaga</taxon>
        <taxon>Cucujiformia</taxon>
        <taxon>Chrysomeloidea</taxon>
        <taxon>Cerambycidae</taxon>
        <taxon>Lepturinae</taxon>
        <taxon>Rhagiini</taxon>
        <taxon>Rhamnusium</taxon>
    </lineage>
</organism>
<keyword evidence="1" id="KW-0472">Membrane</keyword>
<feature type="transmembrane region" description="Helical" evidence="1">
    <location>
        <begin position="34"/>
        <end position="51"/>
    </location>
</feature>
<keyword evidence="3" id="KW-1185">Reference proteome</keyword>
<gene>
    <name evidence="2" type="ORF">NQ314_012948</name>
</gene>
<accession>A0AAV8X998</accession>
<sequence length="93" mass="10099">MFHVDLTGGENNHNATHSTPPFETYTQLVPGPPFVFGAFLVICAIFVASFIPSKTQVDTSIPLDTHYEMERGQKVPGTLSPLIPSRSIDAAIL</sequence>
<name>A0AAV8X998_9CUCU</name>
<protein>
    <recommendedName>
        <fullName evidence="4">Transmembrane protein</fullName>
    </recommendedName>
</protein>
<dbReference type="Proteomes" id="UP001162156">
    <property type="component" value="Unassembled WGS sequence"/>
</dbReference>
<evidence type="ECO:0000313" key="3">
    <source>
        <dbReference type="Proteomes" id="UP001162156"/>
    </source>
</evidence>
<reference evidence="2" key="1">
    <citation type="journal article" date="2023" name="Insect Mol. Biol.">
        <title>Genome sequencing provides insights into the evolution of gene families encoding plant cell wall-degrading enzymes in longhorned beetles.</title>
        <authorList>
            <person name="Shin N.R."/>
            <person name="Okamura Y."/>
            <person name="Kirsch R."/>
            <person name="Pauchet Y."/>
        </authorList>
    </citation>
    <scope>NUCLEOTIDE SEQUENCE</scope>
    <source>
        <strain evidence="2">RBIC_L_NR</strain>
    </source>
</reference>
<evidence type="ECO:0008006" key="4">
    <source>
        <dbReference type="Google" id="ProtNLM"/>
    </source>
</evidence>
<comment type="caution">
    <text evidence="2">The sequence shown here is derived from an EMBL/GenBank/DDBJ whole genome shotgun (WGS) entry which is preliminary data.</text>
</comment>
<proteinExistence type="predicted"/>
<evidence type="ECO:0000313" key="2">
    <source>
        <dbReference type="EMBL" id="KAJ8935192.1"/>
    </source>
</evidence>
<keyword evidence="1" id="KW-1133">Transmembrane helix</keyword>
<evidence type="ECO:0000256" key="1">
    <source>
        <dbReference type="SAM" id="Phobius"/>
    </source>
</evidence>
<dbReference type="AlphaFoldDB" id="A0AAV8X998"/>
<keyword evidence="1" id="KW-0812">Transmembrane</keyword>
<dbReference type="EMBL" id="JANEYF010003614">
    <property type="protein sequence ID" value="KAJ8935192.1"/>
    <property type="molecule type" value="Genomic_DNA"/>
</dbReference>